<dbReference type="EMBL" id="BLLF01001094">
    <property type="protein sequence ID" value="GFH17092.1"/>
    <property type="molecule type" value="Genomic_DNA"/>
</dbReference>
<evidence type="ECO:0000313" key="3">
    <source>
        <dbReference type="Proteomes" id="UP000485058"/>
    </source>
</evidence>
<organism evidence="2 3">
    <name type="scientific">Haematococcus lacustris</name>
    <name type="common">Green alga</name>
    <name type="synonym">Haematococcus pluvialis</name>
    <dbReference type="NCBI Taxonomy" id="44745"/>
    <lineage>
        <taxon>Eukaryota</taxon>
        <taxon>Viridiplantae</taxon>
        <taxon>Chlorophyta</taxon>
        <taxon>core chlorophytes</taxon>
        <taxon>Chlorophyceae</taxon>
        <taxon>CS clade</taxon>
        <taxon>Chlamydomonadales</taxon>
        <taxon>Haematococcaceae</taxon>
        <taxon>Haematococcus</taxon>
    </lineage>
</organism>
<feature type="region of interest" description="Disordered" evidence="1">
    <location>
        <begin position="1"/>
        <end position="21"/>
    </location>
</feature>
<evidence type="ECO:0000256" key="1">
    <source>
        <dbReference type="SAM" id="MobiDB-lite"/>
    </source>
</evidence>
<dbReference type="AlphaFoldDB" id="A0A699ZMN5"/>
<accession>A0A699ZMN5</accession>
<feature type="compositionally biased region" description="Low complexity" evidence="1">
    <location>
        <begin position="9"/>
        <end position="21"/>
    </location>
</feature>
<proteinExistence type="predicted"/>
<sequence length="21" mass="2570">MNSSDRFTQQQHQQSCFQQQL</sequence>
<dbReference type="Proteomes" id="UP000485058">
    <property type="component" value="Unassembled WGS sequence"/>
</dbReference>
<comment type="caution">
    <text evidence="2">The sequence shown here is derived from an EMBL/GenBank/DDBJ whole genome shotgun (WGS) entry which is preliminary data.</text>
</comment>
<protein>
    <submittedName>
        <fullName evidence="2">Uncharacterized protein</fullName>
    </submittedName>
</protein>
<evidence type="ECO:0000313" key="2">
    <source>
        <dbReference type="EMBL" id="GFH17092.1"/>
    </source>
</evidence>
<reference evidence="2 3" key="1">
    <citation type="submission" date="2020-02" db="EMBL/GenBank/DDBJ databases">
        <title>Draft genome sequence of Haematococcus lacustris strain NIES-144.</title>
        <authorList>
            <person name="Morimoto D."/>
            <person name="Nakagawa S."/>
            <person name="Yoshida T."/>
            <person name="Sawayama S."/>
        </authorList>
    </citation>
    <scope>NUCLEOTIDE SEQUENCE [LARGE SCALE GENOMIC DNA]</scope>
    <source>
        <strain evidence="2 3">NIES-144</strain>
    </source>
</reference>
<keyword evidence="3" id="KW-1185">Reference proteome</keyword>
<name>A0A699ZMN5_HAELA</name>
<gene>
    <name evidence="2" type="ORF">HaLaN_13643</name>
</gene>